<dbReference type="AlphaFoldDB" id="A0AAW1G8V9"/>
<keyword evidence="3" id="KW-1185">Reference proteome</keyword>
<organism evidence="2 3">
    <name type="scientific">Zoarces viviparus</name>
    <name type="common">Viviparous eelpout</name>
    <name type="synonym">Blennius viviparus</name>
    <dbReference type="NCBI Taxonomy" id="48416"/>
    <lineage>
        <taxon>Eukaryota</taxon>
        <taxon>Metazoa</taxon>
        <taxon>Chordata</taxon>
        <taxon>Craniata</taxon>
        <taxon>Vertebrata</taxon>
        <taxon>Euteleostomi</taxon>
        <taxon>Actinopterygii</taxon>
        <taxon>Neopterygii</taxon>
        <taxon>Teleostei</taxon>
        <taxon>Neoteleostei</taxon>
        <taxon>Acanthomorphata</taxon>
        <taxon>Eupercaria</taxon>
        <taxon>Perciformes</taxon>
        <taxon>Cottioidei</taxon>
        <taxon>Zoarcales</taxon>
        <taxon>Zoarcidae</taxon>
        <taxon>Zoarcinae</taxon>
        <taxon>Zoarces</taxon>
    </lineage>
</organism>
<feature type="region of interest" description="Disordered" evidence="1">
    <location>
        <begin position="62"/>
        <end position="96"/>
    </location>
</feature>
<comment type="caution">
    <text evidence="2">The sequence shown here is derived from an EMBL/GenBank/DDBJ whole genome shotgun (WGS) entry which is preliminary data.</text>
</comment>
<evidence type="ECO:0000256" key="1">
    <source>
        <dbReference type="SAM" id="MobiDB-lite"/>
    </source>
</evidence>
<evidence type="ECO:0000313" key="2">
    <source>
        <dbReference type="EMBL" id="KAK9542920.1"/>
    </source>
</evidence>
<feature type="compositionally biased region" description="Basic and acidic residues" evidence="1">
    <location>
        <begin position="83"/>
        <end position="96"/>
    </location>
</feature>
<reference evidence="2 3" key="1">
    <citation type="journal article" date="2024" name="Genome Biol. Evol.">
        <title>Chromosome-level genome assembly of the viviparous eelpout Zoarces viviparus.</title>
        <authorList>
            <person name="Fuhrmann N."/>
            <person name="Brasseur M.V."/>
            <person name="Bakowski C.E."/>
            <person name="Podsiadlowski L."/>
            <person name="Prost S."/>
            <person name="Krehenwinkel H."/>
            <person name="Mayer C."/>
        </authorList>
    </citation>
    <scope>NUCLEOTIDE SEQUENCE [LARGE SCALE GENOMIC DNA]</scope>
    <source>
        <strain evidence="2">NO-MEL_2022_Ind0_liver</strain>
    </source>
</reference>
<evidence type="ECO:0000313" key="3">
    <source>
        <dbReference type="Proteomes" id="UP001488805"/>
    </source>
</evidence>
<feature type="compositionally biased region" description="Polar residues" evidence="1">
    <location>
        <begin position="67"/>
        <end position="82"/>
    </location>
</feature>
<name>A0AAW1G8V9_ZOAVI</name>
<proteinExistence type="predicted"/>
<protein>
    <recommendedName>
        <fullName evidence="4">Secreted protein</fullName>
    </recommendedName>
</protein>
<gene>
    <name evidence="2" type="ORF">VZT92_000742</name>
</gene>
<sequence>MKVWHIFRHSTHFLSARLRQVQVFSATNFFQPVFQSHTYCSCIHRPSSFCHGKHTKRRGFCTRGGKNFSSRTEQLSLSVSHTATERGSERAQPRES</sequence>
<evidence type="ECO:0008006" key="4">
    <source>
        <dbReference type="Google" id="ProtNLM"/>
    </source>
</evidence>
<dbReference type="EMBL" id="JBCEZU010000001">
    <property type="protein sequence ID" value="KAK9542920.1"/>
    <property type="molecule type" value="Genomic_DNA"/>
</dbReference>
<dbReference type="Proteomes" id="UP001488805">
    <property type="component" value="Unassembled WGS sequence"/>
</dbReference>
<accession>A0AAW1G8V9</accession>